<organism evidence="2 3">
    <name type="scientific">Eleusine coracana subsp. coracana</name>
    <dbReference type="NCBI Taxonomy" id="191504"/>
    <lineage>
        <taxon>Eukaryota</taxon>
        <taxon>Viridiplantae</taxon>
        <taxon>Streptophyta</taxon>
        <taxon>Embryophyta</taxon>
        <taxon>Tracheophyta</taxon>
        <taxon>Spermatophyta</taxon>
        <taxon>Magnoliopsida</taxon>
        <taxon>Liliopsida</taxon>
        <taxon>Poales</taxon>
        <taxon>Poaceae</taxon>
        <taxon>PACMAD clade</taxon>
        <taxon>Chloridoideae</taxon>
        <taxon>Cynodonteae</taxon>
        <taxon>Eleusininae</taxon>
        <taxon>Eleusine</taxon>
    </lineage>
</organism>
<name>A0AAV5F710_ELECO</name>
<evidence type="ECO:0000313" key="3">
    <source>
        <dbReference type="Proteomes" id="UP001054889"/>
    </source>
</evidence>
<reference evidence="2" key="1">
    <citation type="journal article" date="2018" name="DNA Res.">
        <title>Multiple hybrid de novo genome assembly of finger millet, an orphan allotetraploid crop.</title>
        <authorList>
            <person name="Hatakeyama M."/>
            <person name="Aluri S."/>
            <person name="Balachadran M.T."/>
            <person name="Sivarajan S.R."/>
            <person name="Patrignani A."/>
            <person name="Gruter S."/>
            <person name="Poveda L."/>
            <person name="Shimizu-Inatsugi R."/>
            <person name="Baeten J."/>
            <person name="Francoijs K.J."/>
            <person name="Nataraja K.N."/>
            <person name="Reddy Y.A.N."/>
            <person name="Phadnis S."/>
            <person name="Ravikumar R.L."/>
            <person name="Schlapbach R."/>
            <person name="Sreeman S.M."/>
            <person name="Shimizu K.K."/>
        </authorList>
    </citation>
    <scope>NUCLEOTIDE SEQUENCE</scope>
</reference>
<feature type="region of interest" description="Disordered" evidence="1">
    <location>
        <begin position="1"/>
        <end position="21"/>
    </location>
</feature>
<dbReference type="EMBL" id="BQKI01000082">
    <property type="protein sequence ID" value="GJN30016.1"/>
    <property type="molecule type" value="Genomic_DNA"/>
</dbReference>
<reference evidence="2" key="2">
    <citation type="submission" date="2021-12" db="EMBL/GenBank/DDBJ databases">
        <title>Resequencing data analysis of finger millet.</title>
        <authorList>
            <person name="Hatakeyama M."/>
            <person name="Aluri S."/>
            <person name="Balachadran M.T."/>
            <person name="Sivarajan S.R."/>
            <person name="Poveda L."/>
            <person name="Shimizu-Inatsugi R."/>
            <person name="Schlapbach R."/>
            <person name="Sreeman S.M."/>
            <person name="Shimizu K.K."/>
        </authorList>
    </citation>
    <scope>NUCLEOTIDE SEQUENCE</scope>
</reference>
<keyword evidence="3" id="KW-1185">Reference proteome</keyword>
<comment type="caution">
    <text evidence="2">The sequence shown here is derived from an EMBL/GenBank/DDBJ whole genome shotgun (WGS) entry which is preliminary data.</text>
</comment>
<evidence type="ECO:0000313" key="2">
    <source>
        <dbReference type="EMBL" id="GJN30016.1"/>
    </source>
</evidence>
<sequence length="249" mass="27753">MAMEEEQGAADHLVGGVDPRQVAKDASKAWIQARRAARQTRIKAGSTTSSAAAAEDEEDRLQAAKAVAEFVVHFPGDGLEEEETRRAHQDKLLLSVTPAPPPPRSSPRRSCWSCLPPLFASSTFPRPEPGGPIPVGQPLDDLQLHRIREERRRNGFDGVVTCIPLLDEPVTEAYSVLGFPLWWSTRRSGTLDCVCKTCSHRMDVWRPDLKRRHACGHKEVERVCEMCYNCSDVLHPSPGEFAFGYHDPY</sequence>
<evidence type="ECO:0000256" key="1">
    <source>
        <dbReference type="SAM" id="MobiDB-lite"/>
    </source>
</evidence>
<protein>
    <submittedName>
        <fullName evidence="2">Uncharacterized protein</fullName>
    </submittedName>
</protein>
<accession>A0AAV5F710</accession>
<dbReference type="AlphaFoldDB" id="A0AAV5F710"/>
<gene>
    <name evidence="2" type="primary">gb18290</name>
    <name evidence="2" type="ORF">PR202_gb18290</name>
</gene>
<proteinExistence type="predicted"/>
<dbReference type="Proteomes" id="UP001054889">
    <property type="component" value="Unassembled WGS sequence"/>
</dbReference>